<keyword evidence="2 6" id="KW-0732">Signal</keyword>
<dbReference type="InterPro" id="IPR050490">
    <property type="entry name" value="Bact_solute-bd_prot1"/>
</dbReference>
<dbReference type="Proteomes" id="UP001597079">
    <property type="component" value="Unassembled WGS sequence"/>
</dbReference>
<keyword evidence="5" id="KW-0449">Lipoprotein</keyword>
<dbReference type="InterPro" id="IPR006059">
    <property type="entry name" value="SBP"/>
</dbReference>
<dbReference type="Gene3D" id="3.40.190.10">
    <property type="entry name" value="Periplasmic binding protein-like II"/>
    <property type="match status" value="1"/>
</dbReference>
<keyword evidence="4" id="KW-0564">Palmitate</keyword>
<dbReference type="PANTHER" id="PTHR43649:SF33">
    <property type="entry name" value="POLYGALACTURONAN_RHAMNOGALACTURONAN-BINDING PROTEIN YTCQ"/>
    <property type="match status" value="1"/>
</dbReference>
<evidence type="ECO:0000256" key="1">
    <source>
        <dbReference type="ARBA" id="ARBA00022475"/>
    </source>
</evidence>
<name>A0ABW4JKG5_9BACL</name>
<dbReference type="PANTHER" id="PTHR43649">
    <property type="entry name" value="ARABINOSE-BINDING PROTEIN-RELATED"/>
    <property type="match status" value="1"/>
</dbReference>
<evidence type="ECO:0000256" key="4">
    <source>
        <dbReference type="ARBA" id="ARBA00023139"/>
    </source>
</evidence>
<feature type="signal peptide" evidence="6">
    <location>
        <begin position="1"/>
        <end position="28"/>
    </location>
</feature>
<evidence type="ECO:0000256" key="5">
    <source>
        <dbReference type="ARBA" id="ARBA00023288"/>
    </source>
</evidence>
<organism evidence="7 8">
    <name type="scientific">Alicyclobacillus fodiniaquatilis</name>
    <dbReference type="NCBI Taxonomy" id="1661150"/>
    <lineage>
        <taxon>Bacteria</taxon>
        <taxon>Bacillati</taxon>
        <taxon>Bacillota</taxon>
        <taxon>Bacilli</taxon>
        <taxon>Bacillales</taxon>
        <taxon>Alicyclobacillaceae</taxon>
        <taxon>Alicyclobacillus</taxon>
    </lineage>
</organism>
<evidence type="ECO:0000313" key="7">
    <source>
        <dbReference type="EMBL" id="MFD1676831.1"/>
    </source>
</evidence>
<evidence type="ECO:0000256" key="2">
    <source>
        <dbReference type="ARBA" id="ARBA00022729"/>
    </source>
</evidence>
<proteinExistence type="predicted"/>
<dbReference type="RefSeq" id="WP_377944741.1">
    <property type="nucleotide sequence ID" value="NZ_JBHUCX010000079.1"/>
</dbReference>
<dbReference type="SUPFAM" id="SSF53850">
    <property type="entry name" value="Periplasmic binding protein-like II"/>
    <property type="match status" value="1"/>
</dbReference>
<feature type="chain" id="PRO_5045458236" evidence="6">
    <location>
        <begin position="29"/>
        <end position="451"/>
    </location>
</feature>
<keyword evidence="3" id="KW-0472">Membrane</keyword>
<dbReference type="PROSITE" id="PS51257">
    <property type="entry name" value="PROKAR_LIPOPROTEIN"/>
    <property type="match status" value="1"/>
</dbReference>
<gene>
    <name evidence="7" type="ORF">ACFSB2_19335</name>
</gene>
<evidence type="ECO:0000256" key="3">
    <source>
        <dbReference type="ARBA" id="ARBA00023136"/>
    </source>
</evidence>
<sequence>MRSTKLKKSLMRRAGVGVMAVASLSIVAGCGNSGGSTSESSGSLKTLTKNNITLSMWVFDSPAEVKSATAVANAFHKLHPNITIKVQGSAKSQDTSAVTTAAAGGQLPDILMTTDTMVRTEASNNVLVNLSPYMKAYGYKESDFNKLMQVGQYNNDQYMIPREADQIMVAYNPDLFKKFGVPIPKEGWTYTQYLADSKKLQQKVGNTQYYATGNGYGLTAYPLYEAYVASFGGKFSNAAGTKAYFDSPGTIKGFTELYDYDKEYSSIFDNLPSDPFVNGHAAMEVITRPTELSWTNSAQNAWSAIKFKVNFVNFPLIGSNPKIGGGSAGYAVTADSKYPKEAAAFMMYFLSKSGEQTYSKIAGAIPMRNDLKNDASWRDIPNVGYKLNNDAFVDYGQDVVTPPPIPIAAAGPISTDVTNALQAIQLGKETPKKALTDLNAQVNKVLASGQE</sequence>
<dbReference type="EMBL" id="JBHUCX010000079">
    <property type="protein sequence ID" value="MFD1676831.1"/>
    <property type="molecule type" value="Genomic_DNA"/>
</dbReference>
<reference evidence="8" key="1">
    <citation type="journal article" date="2019" name="Int. J. Syst. Evol. Microbiol.">
        <title>The Global Catalogue of Microorganisms (GCM) 10K type strain sequencing project: providing services to taxonomists for standard genome sequencing and annotation.</title>
        <authorList>
            <consortium name="The Broad Institute Genomics Platform"/>
            <consortium name="The Broad Institute Genome Sequencing Center for Infectious Disease"/>
            <person name="Wu L."/>
            <person name="Ma J."/>
        </authorList>
    </citation>
    <scope>NUCLEOTIDE SEQUENCE [LARGE SCALE GENOMIC DNA]</scope>
    <source>
        <strain evidence="8">CGMCC 1.12286</strain>
    </source>
</reference>
<keyword evidence="8" id="KW-1185">Reference proteome</keyword>
<protein>
    <submittedName>
        <fullName evidence="7">Extracellular solute-binding protein</fullName>
    </submittedName>
</protein>
<evidence type="ECO:0000256" key="6">
    <source>
        <dbReference type="SAM" id="SignalP"/>
    </source>
</evidence>
<accession>A0ABW4JKG5</accession>
<keyword evidence="1" id="KW-1003">Cell membrane</keyword>
<dbReference type="Pfam" id="PF13416">
    <property type="entry name" value="SBP_bac_8"/>
    <property type="match status" value="1"/>
</dbReference>
<comment type="caution">
    <text evidence="7">The sequence shown here is derived from an EMBL/GenBank/DDBJ whole genome shotgun (WGS) entry which is preliminary data.</text>
</comment>
<evidence type="ECO:0000313" key="8">
    <source>
        <dbReference type="Proteomes" id="UP001597079"/>
    </source>
</evidence>